<keyword evidence="2" id="KW-1185">Reference proteome</keyword>
<sequence length="211" mass="23976">MRKVARLDFSLLLGLLSLIPNNPLRYTFGGLTVILITVASIRLQHPSAQLRQLQETIQNTECVLERARTQCTSHLPLIHAECRLLEMKLSASLIRSRVLETTRLTWGNYRRLSSDIAACARDVQAVRNDVQASVSSLTVEADRQQRYRESINETQSIFLLRLPDNVQEASMHHRSVFNSRENLCISVVSGIQEWLTSDHLSFALVTHLVPF</sequence>
<protein>
    <submittedName>
        <fullName evidence="1">Uncharacterized protein</fullName>
    </submittedName>
</protein>
<comment type="caution">
    <text evidence="1">The sequence shown here is derived from an EMBL/GenBank/DDBJ whole genome shotgun (WGS) entry which is preliminary data.</text>
</comment>
<dbReference type="EMBL" id="JARJLG010000128">
    <property type="protein sequence ID" value="KAJ7740256.1"/>
    <property type="molecule type" value="Genomic_DNA"/>
</dbReference>
<gene>
    <name evidence="1" type="ORF">DFH07DRAFT_965437</name>
</gene>
<reference evidence="1" key="1">
    <citation type="submission" date="2023-03" db="EMBL/GenBank/DDBJ databases">
        <title>Massive genome expansion in bonnet fungi (Mycena s.s.) driven by repeated elements and novel gene families across ecological guilds.</title>
        <authorList>
            <consortium name="Lawrence Berkeley National Laboratory"/>
            <person name="Harder C.B."/>
            <person name="Miyauchi S."/>
            <person name="Viragh M."/>
            <person name="Kuo A."/>
            <person name="Thoen E."/>
            <person name="Andreopoulos B."/>
            <person name="Lu D."/>
            <person name="Skrede I."/>
            <person name="Drula E."/>
            <person name="Henrissat B."/>
            <person name="Morin E."/>
            <person name="Kohler A."/>
            <person name="Barry K."/>
            <person name="LaButti K."/>
            <person name="Morin E."/>
            <person name="Salamov A."/>
            <person name="Lipzen A."/>
            <person name="Mereny Z."/>
            <person name="Hegedus B."/>
            <person name="Baldrian P."/>
            <person name="Stursova M."/>
            <person name="Weitz H."/>
            <person name="Taylor A."/>
            <person name="Grigoriev I.V."/>
            <person name="Nagy L.G."/>
            <person name="Martin F."/>
            <person name="Kauserud H."/>
        </authorList>
    </citation>
    <scope>NUCLEOTIDE SEQUENCE</scope>
    <source>
        <strain evidence="1">CBHHK188m</strain>
    </source>
</reference>
<evidence type="ECO:0000313" key="2">
    <source>
        <dbReference type="Proteomes" id="UP001215280"/>
    </source>
</evidence>
<evidence type="ECO:0000313" key="1">
    <source>
        <dbReference type="EMBL" id="KAJ7740256.1"/>
    </source>
</evidence>
<organism evidence="1 2">
    <name type="scientific">Mycena maculata</name>
    <dbReference type="NCBI Taxonomy" id="230809"/>
    <lineage>
        <taxon>Eukaryota</taxon>
        <taxon>Fungi</taxon>
        <taxon>Dikarya</taxon>
        <taxon>Basidiomycota</taxon>
        <taxon>Agaricomycotina</taxon>
        <taxon>Agaricomycetes</taxon>
        <taxon>Agaricomycetidae</taxon>
        <taxon>Agaricales</taxon>
        <taxon>Marasmiineae</taxon>
        <taxon>Mycenaceae</taxon>
        <taxon>Mycena</taxon>
    </lineage>
</organism>
<proteinExistence type="predicted"/>
<accession>A0AAD7IEP2</accession>
<dbReference type="Proteomes" id="UP001215280">
    <property type="component" value="Unassembled WGS sequence"/>
</dbReference>
<dbReference type="AlphaFoldDB" id="A0AAD7IEP2"/>
<name>A0AAD7IEP2_9AGAR</name>